<feature type="compositionally biased region" description="Basic and acidic residues" evidence="6">
    <location>
        <begin position="201"/>
        <end position="211"/>
    </location>
</feature>
<feature type="transmembrane region" description="Helical" evidence="7">
    <location>
        <begin position="727"/>
        <end position="751"/>
    </location>
</feature>
<dbReference type="GO" id="GO:0022857">
    <property type="term" value="F:transmembrane transporter activity"/>
    <property type="evidence" value="ECO:0007669"/>
    <property type="project" value="InterPro"/>
</dbReference>
<feature type="compositionally biased region" description="Basic and acidic residues" evidence="6">
    <location>
        <begin position="103"/>
        <end position="121"/>
    </location>
</feature>
<feature type="compositionally biased region" description="Basic and acidic residues" evidence="6">
    <location>
        <begin position="1"/>
        <end position="16"/>
    </location>
</feature>
<proteinExistence type="predicted"/>
<keyword evidence="4 7" id="KW-1133">Transmembrane helix</keyword>
<feature type="transmembrane region" description="Helical" evidence="7">
    <location>
        <begin position="493"/>
        <end position="511"/>
    </location>
</feature>
<dbReference type="SUPFAM" id="SSF103473">
    <property type="entry name" value="MFS general substrate transporter"/>
    <property type="match status" value="1"/>
</dbReference>
<evidence type="ECO:0000256" key="2">
    <source>
        <dbReference type="ARBA" id="ARBA00022448"/>
    </source>
</evidence>
<feature type="compositionally biased region" description="Basic and acidic residues" evidence="6">
    <location>
        <begin position="61"/>
        <end position="95"/>
    </location>
</feature>
<feature type="transmembrane region" description="Helical" evidence="7">
    <location>
        <begin position="795"/>
        <end position="816"/>
    </location>
</feature>
<dbReference type="EMBL" id="JEMN01001519">
    <property type="protein sequence ID" value="KXH34711.1"/>
    <property type="molecule type" value="Genomic_DNA"/>
</dbReference>
<organism evidence="9 10">
    <name type="scientific">Colletotrichum nymphaeae SA-01</name>
    <dbReference type="NCBI Taxonomy" id="1460502"/>
    <lineage>
        <taxon>Eukaryota</taxon>
        <taxon>Fungi</taxon>
        <taxon>Dikarya</taxon>
        <taxon>Ascomycota</taxon>
        <taxon>Pezizomycotina</taxon>
        <taxon>Sordariomycetes</taxon>
        <taxon>Hypocreomycetidae</taxon>
        <taxon>Glomerellales</taxon>
        <taxon>Glomerellaceae</taxon>
        <taxon>Colletotrichum</taxon>
        <taxon>Colletotrichum acutatum species complex</taxon>
    </lineage>
</organism>
<feature type="compositionally biased region" description="Basic and acidic residues" evidence="6">
    <location>
        <begin position="267"/>
        <end position="276"/>
    </location>
</feature>
<keyword evidence="5 7" id="KW-0472">Membrane</keyword>
<dbReference type="Gene3D" id="1.20.1720.10">
    <property type="entry name" value="Multidrug resistance protein D"/>
    <property type="match status" value="1"/>
</dbReference>
<reference evidence="9 10" key="1">
    <citation type="submission" date="2014-02" db="EMBL/GenBank/DDBJ databases">
        <title>The genome sequence of Colletotrichum nymphaeae SA-01.</title>
        <authorList>
            <person name="Baroncelli R."/>
            <person name="Thon M.R."/>
        </authorList>
    </citation>
    <scope>NUCLEOTIDE SEQUENCE [LARGE SCALE GENOMIC DNA]</scope>
    <source>
        <strain evidence="9 10">SA-01</strain>
    </source>
</reference>
<dbReference type="Gene3D" id="1.20.1250.20">
    <property type="entry name" value="MFS general substrate transporter like domains"/>
    <property type="match status" value="1"/>
</dbReference>
<dbReference type="AlphaFoldDB" id="A0A135SFQ9"/>
<feature type="region of interest" description="Disordered" evidence="6">
    <location>
        <begin position="1"/>
        <end position="167"/>
    </location>
</feature>
<dbReference type="InterPro" id="IPR020846">
    <property type="entry name" value="MFS_dom"/>
</dbReference>
<feature type="transmembrane region" description="Helical" evidence="7">
    <location>
        <begin position="462"/>
        <end position="487"/>
    </location>
</feature>
<dbReference type="InterPro" id="IPR011701">
    <property type="entry name" value="MFS"/>
</dbReference>
<keyword evidence="3 7" id="KW-0812">Transmembrane</keyword>
<dbReference type="PANTHER" id="PTHR23501">
    <property type="entry name" value="MAJOR FACILITATOR SUPERFAMILY"/>
    <property type="match status" value="1"/>
</dbReference>
<feature type="compositionally biased region" description="Polar residues" evidence="6">
    <location>
        <begin position="22"/>
        <end position="35"/>
    </location>
</feature>
<feature type="region of interest" description="Disordered" evidence="6">
    <location>
        <begin position="244"/>
        <end position="276"/>
    </location>
</feature>
<evidence type="ECO:0000256" key="5">
    <source>
        <dbReference type="ARBA" id="ARBA00023136"/>
    </source>
</evidence>
<dbReference type="CDD" id="cd17502">
    <property type="entry name" value="MFS_Azr1_MDR_like"/>
    <property type="match status" value="1"/>
</dbReference>
<evidence type="ECO:0000313" key="10">
    <source>
        <dbReference type="Proteomes" id="UP000070054"/>
    </source>
</evidence>
<feature type="region of interest" description="Disordered" evidence="6">
    <location>
        <begin position="195"/>
        <end position="223"/>
    </location>
</feature>
<comment type="caution">
    <text evidence="9">The sequence shown here is derived from an EMBL/GenBank/DDBJ whole genome shotgun (WGS) entry which is preliminary data.</text>
</comment>
<feature type="transmembrane region" description="Helical" evidence="7">
    <location>
        <begin position="532"/>
        <end position="551"/>
    </location>
</feature>
<comment type="subcellular location">
    <subcellularLocation>
        <location evidence="1">Membrane</location>
        <topology evidence="1">Multi-pass membrane protein</topology>
    </subcellularLocation>
</comment>
<dbReference type="FunFam" id="1.20.1250.20:FF:000196">
    <property type="entry name" value="MFS toxin efflux pump (AflT)"/>
    <property type="match status" value="1"/>
</dbReference>
<evidence type="ECO:0000256" key="6">
    <source>
        <dbReference type="SAM" id="MobiDB-lite"/>
    </source>
</evidence>
<evidence type="ECO:0000256" key="3">
    <source>
        <dbReference type="ARBA" id="ARBA00022692"/>
    </source>
</evidence>
<keyword evidence="10" id="KW-1185">Reference proteome</keyword>
<protein>
    <submittedName>
        <fullName evidence="9">Major facilitator superfamily transporter</fullName>
    </submittedName>
</protein>
<dbReference type="OrthoDB" id="10021397at2759"/>
<evidence type="ECO:0000256" key="1">
    <source>
        <dbReference type="ARBA" id="ARBA00004141"/>
    </source>
</evidence>
<dbReference type="PANTHER" id="PTHR23501:SF49">
    <property type="entry name" value="MAJOR FACILITATOR SUPERFAMILY (MFS) PROFILE DOMAIN-CONTAINING PROTEIN"/>
    <property type="match status" value="1"/>
</dbReference>
<feature type="transmembrane region" description="Helical" evidence="7">
    <location>
        <begin position="640"/>
        <end position="661"/>
    </location>
</feature>
<sequence length="828" mass="88745">MRDDKKMGEDAEKREPVAGSGAPQTKRPSLGSRPSSDLLGVERSRISVIHSHATHLPGLDDNLRPSYSEENRNDGEDILPRSVTEEREEQARLSQDHPSATEAEAKRATDVTDEETRKRNSELSMAYQSFYNENQCRRHDSMRSSTTLTDGSRPPPVPRRVSSLRQSGAVRMIPREDSISPTQTLSASPFAIKRVPSHTVSDSRTRSRTDDVEWNASLPPQPESASIISSIFAPQLRHLASHPSLHGAISSSEPRGMGQQGLTPVTEQRHPGKTDARISRFTRQFESGIDEVDGGDYPRQVTSLDMARAEKHGAVVSPSSGSEVEGEQWVEGWRLAVLVIGICLAVFSISADRTLITTAIPQITSDFQSTADIGWYGSAQLLTICAFQPVFGRVFMLFSVKWAYVLAILMFLAGSLICGLAPNSLALIVGRAVAGFGSAGVLTGSFVIIARAVPVRVRPVCTAIVGLIFGLGAMVGPLLGGVFTGLVTWRWCFYINLPIAGFTLIVFLLFFHPRQQPQHKKTFLNKIFDLDLIGNVLLLGACVMLFLGLQYITQGEALSSTRIIGLLSGAGSTTIVFAAWQWWKQDGALFPPAIITQRTVAASCVAAFAMYGALLIHIYFLPIWFQAVRGESALSSGVDMLPYVAAIALFSLLAGIFVSIVGHPPAPAIIGGMIATAGCGKLLTLSPDTPTPHWIGFEILVAAGFGMAIQQGFTAVQAVLPPDDVPVGTAAVVASQALGGAVFVSIGNALFQNHLLRASAPGVDIPAVIGAGVTAFRTVVPAETLPIMVSMYNDALRVVLTAAIPLAAVSAIAACFMEWKSVNRTRGA</sequence>
<dbReference type="Pfam" id="PF07690">
    <property type="entry name" value="MFS_1"/>
    <property type="match status" value="1"/>
</dbReference>
<feature type="transmembrane region" description="Helical" evidence="7">
    <location>
        <begin position="428"/>
        <end position="450"/>
    </location>
</feature>
<feature type="domain" description="Major facilitator superfamily (MFS) profile" evidence="8">
    <location>
        <begin position="338"/>
        <end position="822"/>
    </location>
</feature>
<dbReference type="PRINTS" id="PR01036">
    <property type="entry name" value="TCRTETB"/>
</dbReference>
<gene>
    <name evidence="9" type="ORF">CNYM01_06135</name>
</gene>
<evidence type="ECO:0000256" key="4">
    <source>
        <dbReference type="ARBA" id="ARBA00022989"/>
    </source>
</evidence>
<dbReference type="InterPro" id="IPR036259">
    <property type="entry name" value="MFS_trans_sf"/>
</dbReference>
<evidence type="ECO:0000256" key="7">
    <source>
        <dbReference type="SAM" id="Phobius"/>
    </source>
</evidence>
<feature type="transmembrane region" description="Helical" evidence="7">
    <location>
        <begin position="600"/>
        <end position="620"/>
    </location>
</feature>
<dbReference type="PROSITE" id="PS50850">
    <property type="entry name" value="MFS"/>
    <property type="match status" value="1"/>
</dbReference>
<keyword evidence="2" id="KW-0813">Transport</keyword>
<feature type="transmembrane region" description="Helical" evidence="7">
    <location>
        <begin position="403"/>
        <end position="422"/>
    </location>
</feature>
<feature type="compositionally biased region" description="Polar residues" evidence="6">
    <location>
        <begin position="122"/>
        <end position="134"/>
    </location>
</feature>
<evidence type="ECO:0000313" key="9">
    <source>
        <dbReference type="EMBL" id="KXH34711.1"/>
    </source>
</evidence>
<feature type="transmembrane region" description="Helical" evidence="7">
    <location>
        <begin position="699"/>
        <end position="720"/>
    </location>
</feature>
<dbReference type="Proteomes" id="UP000070054">
    <property type="component" value="Unassembled WGS sequence"/>
</dbReference>
<accession>A0A135SFQ9</accession>
<dbReference type="GO" id="GO:0005886">
    <property type="term" value="C:plasma membrane"/>
    <property type="evidence" value="ECO:0007669"/>
    <property type="project" value="TreeGrafter"/>
</dbReference>
<name>A0A135SFQ9_9PEZI</name>
<evidence type="ECO:0000259" key="8">
    <source>
        <dbReference type="PROSITE" id="PS50850"/>
    </source>
</evidence>
<feature type="transmembrane region" description="Helical" evidence="7">
    <location>
        <begin position="668"/>
        <end position="687"/>
    </location>
</feature>
<feature type="transmembrane region" description="Helical" evidence="7">
    <location>
        <begin position="563"/>
        <end position="580"/>
    </location>
</feature>